<dbReference type="Proteomes" id="UP000184245">
    <property type="component" value="Unassembled WGS sequence"/>
</dbReference>
<dbReference type="EMBL" id="FQVI01000002">
    <property type="protein sequence ID" value="SHE49918.1"/>
    <property type="molecule type" value="Genomic_DNA"/>
</dbReference>
<dbReference type="STRING" id="1122155.SAMN02745158_00658"/>
<feature type="domain" description="DUF218" evidence="2">
    <location>
        <begin position="100"/>
        <end position="237"/>
    </location>
</feature>
<sequence>MKFFWWALCIISLGYYLVIISYAGLQATFSRFWLLLGGIFLVLGLLCGWSQRRGIALLSLLPVWAKISAGLIVVFCLLLFLGAAGCIFSGMRRQPPENLDYIIVLGAKVKGEIPSKALYKRLYAAEDYLKENPRTTAVLSGGQGPGETVTEARAMEQYLLSKGISKHRLRIEDKSTDTVENMKFSQAFLTDKNASAGVVTNDFHVYRGVAIGKKLGYTHIYGIPASSDMILQVNYLVRESFAVIKDKAAGNI</sequence>
<keyword evidence="1" id="KW-1133">Transmembrane helix</keyword>
<dbReference type="GO" id="GO:0005886">
    <property type="term" value="C:plasma membrane"/>
    <property type="evidence" value="ECO:0007669"/>
    <property type="project" value="TreeGrafter"/>
</dbReference>
<dbReference type="Pfam" id="PF02698">
    <property type="entry name" value="DUF218"/>
    <property type="match status" value="1"/>
</dbReference>
<dbReference type="OrthoDB" id="9782395at2"/>
<protein>
    <submittedName>
        <fullName evidence="3">Uncharacterized SAM-binding protein YcdF, DUF218 family</fullName>
    </submittedName>
</protein>
<dbReference type="PANTHER" id="PTHR30336:SF4">
    <property type="entry name" value="ENVELOPE BIOGENESIS FACTOR ELYC"/>
    <property type="match status" value="1"/>
</dbReference>
<keyword evidence="1" id="KW-0472">Membrane</keyword>
<evidence type="ECO:0000313" key="3">
    <source>
        <dbReference type="EMBL" id="SHE49918.1"/>
    </source>
</evidence>
<dbReference type="InterPro" id="IPR051599">
    <property type="entry name" value="Cell_Envelope_Assoc"/>
</dbReference>
<proteinExistence type="predicted"/>
<dbReference type="RefSeq" id="WP_072849341.1">
    <property type="nucleotide sequence ID" value="NZ_FQVI01000002.1"/>
</dbReference>
<keyword evidence="1" id="KW-0812">Transmembrane</keyword>
<evidence type="ECO:0000259" key="2">
    <source>
        <dbReference type="Pfam" id="PF02698"/>
    </source>
</evidence>
<evidence type="ECO:0000313" key="4">
    <source>
        <dbReference type="Proteomes" id="UP000184245"/>
    </source>
</evidence>
<dbReference type="PANTHER" id="PTHR30336">
    <property type="entry name" value="INNER MEMBRANE PROTEIN, PROBABLE PERMEASE"/>
    <property type="match status" value="1"/>
</dbReference>
<dbReference type="InterPro" id="IPR014729">
    <property type="entry name" value="Rossmann-like_a/b/a_fold"/>
</dbReference>
<dbReference type="AlphaFoldDB" id="A0A1M4TZN6"/>
<name>A0A1M4TZN6_9CLOT</name>
<dbReference type="InterPro" id="IPR003848">
    <property type="entry name" value="DUF218"/>
</dbReference>
<feature type="transmembrane region" description="Helical" evidence="1">
    <location>
        <begin position="6"/>
        <end position="25"/>
    </location>
</feature>
<reference evidence="3 4" key="1">
    <citation type="submission" date="2016-11" db="EMBL/GenBank/DDBJ databases">
        <authorList>
            <person name="Jaros S."/>
            <person name="Januszkiewicz K."/>
            <person name="Wedrychowicz H."/>
        </authorList>
    </citation>
    <scope>NUCLEOTIDE SEQUENCE [LARGE SCALE GENOMIC DNA]</scope>
    <source>
        <strain evidence="3 4">DSM 17459</strain>
    </source>
</reference>
<dbReference type="GO" id="GO:0000270">
    <property type="term" value="P:peptidoglycan metabolic process"/>
    <property type="evidence" value="ECO:0007669"/>
    <property type="project" value="TreeGrafter"/>
</dbReference>
<dbReference type="CDD" id="cd06259">
    <property type="entry name" value="YdcF-like"/>
    <property type="match status" value="1"/>
</dbReference>
<dbReference type="Gene3D" id="3.40.50.620">
    <property type="entry name" value="HUPs"/>
    <property type="match status" value="1"/>
</dbReference>
<gene>
    <name evidence="3" type="ORF">SAMN02745158_00658</name>
</gene>
<keyword evidence="4" id="KW-1185">Reference proteome</keyword>
<feature type="transmembrane region" description="Helical" evidence="1">
    <location>
        <begin position="32"/>
        <end position="51"/>
    </location>
</feature>
<evidence type="ECO:0000256" key="1">
    <source>
        <dbReference type="SAM" id="Phobius"/>
    </source>
</evidence>
<accession>A0A1M4TZN6</accession>
<organism evidence="3 4">
    <name type="scientific">Lactonifactor longoviformis DSM 17459</name>
    <dbReference type="NCBI Taxonomy" id="1122155"/>
    <lineage>
        <taxon>Bacteria</taxon>
        <taxon>Bacillati</taxon>
        <taxon>Bacillota</taxon>
        <taxon>Clostridia</taxon>
        <taxon>Eubacteriales</taxon>
        <taxon>Clostridiaceae</taxon>
        <taxon>Lactonifactor</taxon>
    </lineage>
</organism>
<feature type="transmembrane region" description="Helical" evidence="1">
    <location>
        <begin position="63"/>
        <end position="88"/>
    </location>
</feature>
<dbReference type="GO" id="GO:0043164">
    <property type="term" value="P:Gram-negative-bacterium-type cell wall biogenesis"/>
    <property type="evidence" value="ECO:0007669"/>
    <property type="project" value="TreeGrafter"/>
</dbReference>